<evidence type="ECO:0000313" key="1">
    <source>
        <dbReference type="EMBL" id="CAA3020781.1"/>
    </source>
</evidence>
<keyword evidence="2" id="KW-1185">Reference proteome</keyword>
<name>A0A8S0UKQ6_OLEEU</name>
<dbReference type="Gramene" id="OE9A087996T1">
    <property type="protein sequence ID" value="OE9A087996C1"/>
    <property type="gene ID" value="OE9A087996"/>
</dbReference>
<proteinExistence type="predicted"/>
<gene>
    <name evidence="1" type="ORF">OLEA9_A087996</name>
</gene>
<protein>
    <submittedName>
        <fullName evidence="1">Uncharacterized protein</fullName>
    </submittedName>
</protein>
<evidence type="ECO:0000313" key="2">
    <source>
        <dbReference type="Proteomes" id="UP000594638"/>
    </source>
</evidence>
<comment type="caution">
    <text evidence="1">The sequence shown here is derived from an EMBL/GenBank/DDBJ whole genome shotgun (WGS) entry which is preliminary data.</text>
</comment>
<sequence length="104" mass="11989">MAMHRCKSHRCRCAHQSCAINPDNWMLHNPMHIDRYCNHSQQSMGVQIPVHIDRDCSHSGRVKVIARCSCSLAVGMASVKLPSVEREREVKWGMRDKVRKYEGD</sequence>
<dbReference type="AlphaFoldDB" id="A0A8S0UKQ6"/>
<reference evidence="1 2" key="1">
    <citation type="submission" date="2019-12" db="EMBL/GenBank/DDBJ databases">
        <authorList>
            <person name="Alioto T."/>
            <person name="Alioto T."/>
            <person name="Gomez Garrido J."/>
        </authorList>
    </citation>
    <scope>NUCLEOTIDE SEQUENCE [LARGE SCALE GENOMIC DNA]</scope>
</reference>
<dbReference type="EMBL" id="CACTIH010009044">
    <property type="protein sequence ID" value="CAA3020781.1"/>
    <property type="molecule type" value="Genomic_DNA"/>
</dbReference>
<accession>A0A8S0UKQ6</accession>
<dbReference type="Proteomes" id="UP000594638">
    <property type="component" value="Unassembled WGS sequence"/>
</dbReference>
<organism evidence="1 2">
    <name type="scientific">Olea europaea subsp. europaea</name>
    <dbReference type="NCBI Taxonomy" id="158383"/>
    <lineage>
        <taxon>Eukaryota</taxon>
        <taxon>Viridiplantae</taxon>
        <taxon>Streptophyta</taxon>
        <taxon>Embryophyta</taxon>
        <taxon>Tracheophyta</taxon>
        <taxon>Spermatophyta</taxon>
        <taxon>Magnoliopsida</taxon>
        <taxon>eudicotyledons</taxon>
        <taxon>Gunneridae</taxon>
        <taxon>Pentapetalae</taxon>
        <taxon>asterids</taxon>
        <taxon>lamiids</taxon>
        <taxon>Lamiales</taxon>
        <taxon>Oleaceae</taxon>
        <taxon>Oleeae</taxon>
        <taxon>Olea</taxon>
    </lineage>
</organism>